<dbReference type="PANTHER" id="PTHR46889">
    <property type="entry name" value="TRANSPOSASE INSF FOR INSERTION SEQUENCE IS3B-RELATED"/>
    <property type="match status" value="1"/>
</dbReference>
<dbReference type="InterPro" id="IPR001584">
    <property type="entry name" value="Integrase_cat-core"/>
</dbReference>
<protein>
    <submittedName>
        <fullName evidence="3">Transposase</fullName>
    </submittedName>
</protein>
<dbReference type="PROSITE" id="PS50994">
    <property type="entry name" value="INTEGRASE"/>
    <property type="match status" value="1"/>
</dbReference>
<feature type="domain" description="Integrase catalytic" evidence="2">
    <location>
        <begin position="122"/>
        <end position="283"/>
    </location>
</feature>
<keyword evidence="4" id="KW-1185">Reference proteome</keyword>
<dbReference type="GO" id="GO:0003676">
    <property type="term" value="F:nucleic acid binding"/>
    <property type="evidence" value="ECO:0007669"/>
    <property type="project" value="InterPro"/>
</dbReference>
<dbReference type="Pfam" id="PF13276">
    <property type="entry name" value="HTH_21"/>
    <property type="match status" value="1"/>
</dbReference>
<evidence type="ECO:0000259" key="2">
    <source>
        <dbReference type="PROSITE" id="PS50994"/>
    </source>
</evidence>
<dbReference type="InterPro" id="IPR036397">
    <property type="entry name" value="RNaseH_sf"/>
</dbReference>
<proteinExistence type="predicted"/>
<dbReference type="Pfam" id="PF00665">
    <property type="entry name" value="rve"/>
    <property type="match status" value="1"/>
</dbReference>
<dbReference type="AlphaFoldDB" id="A0A8J3IS86"/>
<organism evidence="3 4">
    <name type="scientific">Reticulibacter mediterranei</name>
    <dbReference type="NCBI Taxonomy" id="2778369"/>
    <lineage>
        <taxon>Bacteria</taxon>
        <taxon>Bacillati</taxon>
        <taxon>Chloroflexota</taxon>
        <taxon>Ktedonobacteria</taxon>
        <taxon>Ktedonobacterales</taxon>
        <taxon>Reticulibacteraceae</taxon>
        <taxon>Reticulibacter</taxon>
    </lineage>
</organism>
<dbReference type="Gene3D" id="3.30.420.10">
    <property type="entry name" value="Ribonuclease H-like superfamily/Ribonuclease H"/>
    <property type="match status" value="1"/>
</dbReference>
<name>A0A8J3IS86_9CHLR</name>
<dbReference type="GO" id="GO:0015074">
    <property type="term" value="P:DNA integration"/>
    <property type="evidence" value="ECO:0007669"/>
    <property type="project" value="InterPro"/>
</dbReference>
<dbReference type="Pfam" id="PF13333">
    <property type="entry name" value="rve_2"/>
    <property type="match status" value="1"/>
</dbReference>
<dbReference type="NCBIfam" id="NF033516">
    <property type="entry name" value="transpos_IS3"/>
    <property type="match status" value="1"/>
</dbReference>
<sequence>MKYQFIDQHKQEFPIVIMCRVLEVSESGFYAWRKRPASPRQREDAQLTEELRQEFHVHQGRYGSPRLHAELRDRGRSIARKRVARLMREAGLCAKRKRRRVLITQRDPSHPVAPNLLHRDFRAEAPNTKWVTDITYIPTTQGWLYLAVILDLYSRAVVGWSMSTCCDEELVANALKMAVLRRRPKAGLLHHSDRGCQYTSRAYRRQLEQMGMVVSMSRKGNCWDNAAMESFFGSLKEECMGSSIYSSQEQARRSLFVYLEVYYNRQRRHSTLGYVSPLIYEQI</sequence>
<dbReference type="Proteomes" id="UP000597444">
    <property type="component" value="Unassembled WGS sequence"/>
</dbReference>
<accession>A0A8J3IS86</accession>
<evidence type="ECO:0000313" key="3">
    <source>
        <dbReference type="EMBL" id="GHO97565.1"/>
    </source>
</evidence>
<dbReference type="InterPro" id="IPR025948">
    <property type="entry name" value="HTH-like_dom"/>
</dbReference>
<evidence type="ECO:0000256" key="1">
    <source>
        <dbReference type="ARBA" id="ARBA00002286"/>
    </source>
</evidence>
<dbReference type="SUPFAM" id="SSF53098">
    <property type="entry name" value="Ribonuclease H-like"/>
    <property type="match status" value="1"/>
</dbReference>
<dbReference type="InterPro" id="IPR012337">
    <property type="entry name" value="RNaseH-like_sf"/>
</dbReference>
<dbReference type="InterPro" id="IPR048020">
    <property type="entry name" value="Transpos_IS3"/>
</dbReference>
<dbReference type="PANTHER" id="PTHR46889:SF4">
    <property type="entry name" value="TRANSPOSASE INSO FOR INSERTION SEQUENCE ELEMENT IS911B-RELATED"/>
    <property type="match status" value="1"/>
</dbReference>
<reference evidence="3" key="1">
    <citation type="submission" date="2020-10" db="EMBL/GenBank/DDBJ databases">
        <title>Taxonomic study of unclassified bacteria belonging to the class Ktedonobacteria.</title>
        <authorList>
            <person name="Yabe S."/>
            <person name="Wang C.M."/>
            <person name="Zheng Y."/>
            <person name="Sakai Y."/>
            <person name="Cavaletti L."/>
            <person name="Monciardini P."/>
            <person name="Donadio S."/>
        </authorList>
    </citation>
    <scope>NUCLEOTIDE SEQUENCE</scope>
    <source>
        <strain evidence="3">ID150040</strain>
    </source>
</reference>
<gene>
    <name evidence="3" type="ORF">KSF_076130</name>
</gene>
<dbReference type="InterPro" id="IPR050900">
    <property type="entry name" value="Transposase_IS3/IS150/IS904"/>
</dbReference>
<comment type="caution">
    <text evidence="3">The sequence shown here is derived from an EMBL/GenBank/DDBJ whole genome shotgun (WGS) entry which is preliminary data.</text>
</comment>
<comment type="function">
    <text evidence="1">Involved in the transposition of the insertion sequence.</text>
</comment>
<evidence type="ECO:0000313" key="4">
    <source>
        <dbReference type="Proteomes" id="UP000597444"/>
    </source>
</evidence>
<dbReference type="EMBL" id="BNJK01000001">
    <property type="protein sequence ID" value="GHO97565.1"/>
    <property type="molecule type" value="Genomic_DNA"/>
</dbReference>